<dbReference type="Pfam" id="PF05699">
    <property type="entry name" value="Dimer_Tnp_hAT"/>
    <property type="match status" value="1"/>
</dbReference>
<dbReference type="Proteomes" id="UP001454036">
    <property type="component" value="Unassembled WGS sequence"/>
</dbReference>
<evidence type="ECO:0000259" key="1">
    <source>
        <dbReference type="Pfam" id="PF05699"/>
    </source>
</evidence>
<name>A0AAV3RPA4_LITER</name>
<dbReference type="InterPro" id="IPR008906">
    <property type="entry name" value="HATC_C_dom"/>
</dbReference>
<dbReference type="EMBL" id="BAABME010029186">
    <property type="protein sequence ID" value="GAA0183309.1"/>
    <property type="molecule type" value="Genomic_DNA"/>
</dbReference>
<dbReference type="PANTHER" id="PTHR45749">
    <property type="match status" value="1"/>
</dbReference>
<accession>A0AAV3RPA4</accession>
<proteinExistence type="predicted"/>
<evidence type="ECO:0000313" key="2">
    <source>
        <dbReference type="EMBL" id="GAA0183309.1"/>
    </source>
</evidence>
<evidence type="ECO:0000313" key="3">
    <source>
        <dbReference type="Proteomes" id="UP001454036"/>
    </source>
</evidence>
<organism evidence="2 3">
    <name type="scientific">Lithospermum erythrorhizon</name>
    <name type="common">Purple gromwell</name>
    <name type="synonym">Lithospermum officinale var. erythrorhizon</name>
    <dbReference type="NCBI Taxonomy" id="34254"/>
    <lineage>
        <taxon>Eukaryota</taxon>
        <taxon>Viridiplantae</taxon>
        <taxon>Streptophyta</taxon>
        <taxon>Embryophyta</taxon>
        <taxon>Tracheophyta</taxon>
        <taxon>Spermatophyta</taxon>
        <taxon>Magnoliopsida</taxon>
        <taxon>eudicotyledons</taxon>
        <taxon>Gunneridae</taxon>
        <taxon>Pentapetalae</taxon>
        <taxon>asterids</taxon>
        <taxon>lamiids</taxon>
        <taxon>Boraginales</taxon>
        <taxon>Boraginaceae</taxon>
        <taxon>Boraginoideae</taxon>
        <taxon>Lithospermeae</taxon>
        <taxon>Lithospermum</taxon>
    </lineage>
</organism>
<dbReference type="GO" id="GO:0046983">
    <property type="term" value="F:protein dimerization activity"/>
    <property type="evidence" value="ECO:0007669"/>
    <property type="project" value="InterPro"/>
</dbReference>
<gene>
    <name evidence="2" type="ORF">LIER_42383</name>
</gene>
<comment type="caution">
    <text evidence="2">The sequence shown here is derived from an EMBL/GenBank/DDBJ whole genome shotgun (WGS) entry which is preliminary data.</text>
</comment>
<reference evidence="2 3" key="1">
    <citation type="submission" date="2024-01" db="EMBL/GenBank/DDBJ databases">
        <title>The complete chloroplast genome sequence of Lithospermum erythrorhizon: insights into the phylogenetic relationship among Boraginaceae species and the maternal lineages of purple gromwells.</title>
        <authorList>
            <person name="Okada T."/>
            <person name="Watanabe K."/>
        </authorList>
    </citation>
    <scope>NUCLEOTIDE SEQUENCE [LARGE SCALE GENOMIC DNA]</scope>
</reference>
<dbReference type="PANTHER" id="PTHR45749:SF37">
    <property type="entry name" value="OS05G0311600 PROTEIN"/>
    <property type="match status" value="1"/>
</dbReference>
<keyword evidence="3" id="KW-1185">Reference proteome</keyword>
<sequence length="90" mass="10479">MDGRDWKNKNLSFDIQIGFSCAFLHSVFTATSERAFSAMKNVKTQLRNKMCNDYLTNSLVLCTESEIEDEFNTDSLINDFRDSKERRLLL</sequence>
<feature type="domain" description="HAT C-terminal dimerisation" evidence="1">
    <location>
        <begin position="27"/>
        <end position="66"/>
    </location>
</feature>
<dbReference type="AlphaFoldDB" id="A0AAV3RPA4"/>
<protein>
    <recommendedName>
        <fullName evidence="1">HAT C-terminal dimerisation domain-containing protein</fullName>
    </recommendedName>
</protein>